<proteinExistence type="predicted"/>
<accession>A0A0Q3LQZ3</accession>
<sequence>MMIKKIFFGLFLMVSNASFSQEKPFSTISFDKVVLYDFSGGKGEGIISIIDNKGNLAKTVKKKILLDQETVKVLNKKLESRESYGSATASCFDPHLGIVYYFKNKPIAHLSICMDCNRLRSSRNIPAQNQGKTGKGEDAYYLLDGMSKPFRRYINELLKKYNFSHQIKK</sequence>
<feature type="chain" id="PRO_5006205292" evidence="1">
    <location>
        <begin position="21"/>
        <end position="169"/>
    </location>
</feature>
<reference evidence="2 3" key="1">
    <citation type="submission" date="2015-10" db="EMBL/GenBank/DDBJ databases">
        <title>Chryseobacterium aquaticum genome.</title>
        <authorList>
            <person name="Newman J.D."/>
            <person name="Ferguson M.B."/>
            <person name="Miller J.R."/>
        </authorList>
    </citation>
    <scope>NUCLEOTIDE SEQUENCE [LARGE SCALE GENOMIC DNA]</scope>
    <source>
        <strain evidence="2 3">KCTC 12483</strain>
    </source>
</reference>
<keyword evidence="1" id="KW-0732">Signal</keyword>
<dbReference type="Proteomes" id="UP000051682">
    <property type="component" value="Unassembled WGS sequence"/>
</dbReference>
<dbReference type="STRING" id="452084.AR438_08195"/>
<gene>
    <name evidence="2" type="ORF">AR438_08195</name>
</gene>
<dbReference type="AlphaFoldDB" id="A0A0Q3LQZ3"/>
<keyword evidence="3" id="KW-1185">Reference proteome</keyword>
<evidence type="ECO:0000256" key="1">
    <source>
        <dbReference type="SAM" id="SignalP"/>
    </source>
</evidence>
<dbReference type="RefSeq" id="WP_056014158.1">
    <property type="nucleotide sequence ID" value="NZ_LLYZ01000005.1"/>
</dbReference>
<dbReference type="EMBL" id="LLYZ01000005">
    <property type="protein sequence ID" value="KQK25577.1"/>
    <property type="molecule type" value="Genomic_DNA"/>
</dbReference>
<evidence type="ECO:0000313" key="3">
    <source>
        <dbReference type="Proteomes" id="UP000051682"/>
    </source>
</evidence>
<dbReference type="OrthoDB" id="1492644at2"/>
<feature type="signal peptide" evidence="1">
    <location>
        <begin position="1"/>
        <end position="20"/>
    </location>
</feature>
<name>A0A0Q3LQZ3_9FLAO</name>
<organism evidence="2 3">
    <name type="scientific">Chryseobacterium aquaticum</name>
    <dbReference type="NCBI Taxonomy" id="452084"/>
    <lineage>
        <taxon>Bacteria</taxon>
        <taxon>Pseudomonadati</taxon>
        <taxon>Bacteroidota</taxon>
        <taxon>Flavobacteriia</taxon>
        <taxon>Flavobacteriales</taxon>
        <taxon>Weeksellaceae</taxon>
        <taxon>Chryseobacterium group</taxon>
        <taxon>Chryseobacterium</taxon>
    </lineage>
</organism>
<comment type="caution">
    <text evidence="2">The sequence shown here is derived from an EMBL/GenBank/DDBJ whole genome shotgun (WGS) entry which is preliminary data.</text>
</comment>
<protein>
    <submittedName>
        <fullName evidence="2">Uncharacterized protein</fullName>
    </submittedName>
</protein>
<evidence type="ECO:0000313" key="2">
    <source>
        <dbReference type="EMBL" id="KQK25577.1"/>
    </source>
</evidence>